<evidence type="ECO:0000313" key="4">
    <source>
        <dbReference type="Proteomes" id="UP000256869"/>
    </source>
</evidence>
<comment type="caution">
    <text evidence="3">The sequence shown here is derived from an EMBL/GenBank/DDBJ whole genome shotgun (WGS) entry which is preliminary data.</text>
</comment>
<evidence type="ECO:0000256" key="1">
    <source>
        <dbReference type="ARBA" id="ARBA00022603"/>
    </source>
</evidence>
<dbReference type="Proteomes" id="UP000256869">
    <property type="component" value="Unassembled WGS sequence"/>
</dbReference>
<dbReference type="GO" id="GO:0032259">
    <property type="term" value="P:methylation"/>
    <property type="evidence" value="ECO:0007669"/>
    <property type="project" value="UniProtKB-KW"/>
</dbReference>
<dbReference type="GO" id="GO:0005886">
    <property type="term" value="C:plasma membrane"/>
    <property type="evidence" value="ECO:0007669"/>
    <property type="project" value="TreeGrafter"/>
</dbReference>
<reference evidence="3 4" key="1">
    <citation type="submission" date="2018-07" db="EMBL/GenBank/DDBJ databases">
        <title>Genomic Encyclopedia of Type Strains, Phase III (KMG-III): the genomes of soil and plant-associated and newly described type strains.</title>
        <authorList>
            <person name="Whitman W."/>
        </authorList>
    </citation>
    <scope>NUCLEOTIDE SEQUENCE [LARGE SCALE GENOMIC DNA]</scope>
    <source>
        <strain evidence="3 4">CECT 8236</strain>
    </source>
</reference>
<dbReference type="SUPFAM" id="SSF53335">
    <property type="entry name" value="S-adenosyl-L-methionine-dependent methyltransferases"/>
    <property type="match status" value="1"/>
</dbReference>
<keyword evidence="2 3" id="KW-0808">Transferase</keyword>
<accession>A0A3D9HTY9</accession>
<dbReference type="Pfam" id="PF13578">
    <property type="entry name" value="Methyltransf_24"/>
    <property type="match status" value="1"/>
</dbReference>
<dbReference type="PANTHER" id="PTHR40048:SF1">
    <property type="entry name" value="RHAMNOSYL O-METHYLTRANSFERASE"/>
    <property type="match status" value="1"/>
</dbReference>
<protein>
    <submittedName>
        <fullName evidence="3">Methyltransferase family protein</fullName>
    </submittedName>
</protein>
<dbReference type="OrthoDB" id="176403at2"/>
<proteinExistence type="predicted"/>
<dbReference type="GO" id="GO:0071770">
    <property type="term" value="P:DIM/DIP cell wall layer assembly"/>
    <property type="evidence" value="ECO:0007669"/>
    <property type="project" value="TreeGrafter"/>
</dbReference>
<dbReference type="GO" id="GO:0008168">
    <property type="term" value="F:methyltransferase activity"/>
    <property type="evidence" value="ECO:0007669"/>
    <property type="project" value="UniProtKB-KW"/>
</dbReference>
<keyword evidence="4" id="KW-1185">Reference proteome</keyword>
<dbReference type="PANTHER" id="PTHR40048">
    <property type="entry name" value="RHAMNOSYL O-METHYLTRANSFERASE"/>
    <property type="match status" value="1"/>
</dbReference>
<organism evidence="3 4">
    <name type="scientific">Cohnella lupini</name>
    <dbReference type="NCBI Taxonomy" id="1294267"/>
    <lineage>
        <taxon>Bacteria</taxon>
        <taxon>Bacillati</taxon>
        <taxon>Bacillota</taxon>
        <taxon>Bacilli</taxon>
        <taxon>Bacillales</taxon>
        <taxon>Paenibacillaceae</taxon>
        <taxon>Cohnella</taxon>
    </lineage>
</organism>
<dbReference type="Gene3D" id="3.40.50.150">
    <property type="entry name" value="Vaccinia Virus protein VP39"/>
    <property type="match status" value="1"/>
</dbReference>
<keyword evidence="1 3" id="KW-0489">Methyltransferase</keyword>
<sequence>MNWSFYDPVFAYDRGNPTLKTFSAWTGHRRFAYDLTRNLKPRTVVELGTAFGVSYFSFCQATVDSAANTRCYAVDTWLGDPHGGYYSEAIFEAVSAIARIHYPNVATLVRCFFDEALHYFPDESIDVLHIDGYHTYEAVKHDFDTWIPKLARNGVVLFHDIAERSRDFGVYRVWEGLACYPRIEFAHSHGLGVLFPKGCPPSMNALIENGETFAAHYANLAHK</sequence>
<gene>
    <name evidence="3" type="ORF">DFP95_13038</name>
</gene>
<name>A0A3D9HTY9_9BACL</name>
<dbReference type="RefSeq" id="WP_115995652.1">
    <property type="nucleotide sequence ID" value="NZ_QRDY01000030.1"/>
</dbReference>
<dbReference type="EMBL" id="QRDY01000030">
    <property type="protein sequence ID" value="RED52831.1"/>
    <property type="molecule type" value="Genomic_DNA"/>
</dbReference>
<evidence type="ECO:0000256" key="2">
    <source>
        <dbReference type="ARBA" id="ARBA00022679"/>
    </source>
</evidence>
<dbReference type="InterPro" id="IPR029063">
    <property type="entry name" value="SAM-dependent_MTases_sf"/>
</dbReference>
<evidence type="ECO:0000313" key="3">
    <source>
        <dbReference type="EMBL" id="RED52831.1"/>
    </source>
</evidence>
<dbReference type="AlphaFoldDB" id="A0A3D9HTY9"/>